<accession>A0ABP7BPZ3</accession>
<feature type="transmembrane region" description="Helical" evidence="7">
    <location>
        <begin position="238"/>
        <end position="260"/>
    </location>
</feature>
<dbReference type="CDD" id="cd06261">
    <property type="entry name" value="TM_PBP2"/>
    <property type="match status" value="1"/>
</dbReference>
<sequence length="313" mass="33612">MLRLFLHRLAVSVPLLVLVSAVTFILQALIPGDPARTLLGVNASQEQYLELRQALNLDAPFLTRYWDYLSGVLQGNLGESIFTSIPVITSVLQRLPVTLTLMAGSAILAAAIGIVLGVWSATRGRAVSKAVDALSMVGFALPNFWLGLVLVSIFAISLPIFPATGFTSFDDDPAAWLMCLVLPWAALALHGIAAIGKVTRDSMKTTLDMDYIRTLRAAGVKRRSLVWKHALKNSGVPVLTMTGLTMIHFLSGTVLVENVFALPGLGTLAVNSINNHDTPVTQGVVLTFTVLVIVVNLAVDMAYTVLNPKVRLS</sequence>
<dbReference type="SUPFAM" id="SSF161098">
    <property type="entry name" value="MetI-like"/>
    <property type="match status" value="1"/>
</dbReference>
<keyword evidence="5 7" id="KW-1133">Transmembrane helix</keyword>
<evidence type="ECO:0000313" key="10">
    <source>
        <dbReference type="Proteomes" id="UP001500752"/>
    </source>
</evidence>
<dbReference type="PROSITE" id="PS50928">
    <property type="entry name" value="ABC_TM1"/>
    <property type="match status" value="1"/>
</dbReference>
<dbReference type="Pfam" id="PF19300">
    <property type="entry name" value="BPD_transp_1_N"/>
    <property type="match status" value="1"/>
</dbReference>
<protein>
    <submittedName>
        <fullName evidence="9">ABC transporter permease</fullName>
    </submittedName>
</protein>
<feature type="transmembrane region" description="Helical" evidence="7">
    <location>
        <begin position="9"/>
        <end position="30"/>
    </location>
</feature>
<dbReference type="Gene3D" id="1.10.3720.10">
    <property type="entry name" value="MetI-like"/>
    <property type="match status" value="1"/>
</dbReference>
<keyword evidence="3" id="KW-1003">Cell membrane</keyword>
<keyword evidence="4 7" id="KW-0812">Transmembrane</keyword>
<reference evidence="10" key="1">
    <citation type="journal article" date="2019" name="Int. J. Syst. Evol. Microbiol.">
        <title>The Global Catalogue of Microorganisms (GCM) 10K type strain sequencing project: providing services to taxonomists for standard genome sequencing and annotation.</title>
        <authorList>
            <consortium name="The Broad Institute Genomics Platform"/>
            <consortium name="The Broad Institute Genome Sequencing Center for Infectious Disease"/>
            <person name="Wu L."/>
            <person name="Ma J."/>
        </authorList>
    </citation>
    <scope>NUCLEOTIDE SEQUENCE [LARGE SCALE GENOMIC DNA]</scope>
    <source>
        <strain evidence="10">JCM 30742</strain>
    </source>
</reference>
<dbReference type="InterPro" id="IPR000515">
    <property type="entry name" value="MetI-like"/>
</dbReference>
<feature type="domain" description="ABC transmembrane type-1" evidence="8">
    <location>
        <begin position="95"/>
        <end position="303"/>
    </location>
</feature>
<proteinExistence type="inferred from homology"/>
<evidence type="ECO:0000256" key="1">
    <source>
        <dbReference type="ARBA" id="ARBA00004651"/>
    </source>
</evidence>
<comment type="subcellular location">
    <subcellularLocation>
        <location evidence="1 7">Cell membrane</location>
        <topology evidence="1 7">Multi-pass membrane protein</topology>
    </subcellularLocation>
</comment>
<dbReference type="PANTHER" id="PTHR43163">
    <property type="entry name" value="DIPEPTIDE TRANSPORT SYSTEM PERMEASE PROTEIN DPPB-RELATED"/>
    <property type="match status" value="1"/>
</dbReference>
<feature type="transmembrane region" description="Helical" evidence="7">
    <location>
        <begin position="173"/>
        <end position="195"/>
    </location>
</feature>
<keyword evidence="2 7" id="KW-0813">Transport</keyword>
<evidence type="ECO:0000256" key="6">
    <source>
        <dbReference type="ARBA" id="ARBA00023136"/>
    </source>
</evidence>
<comment type="caution">
    <text evidence="9">The sequence shown here is derived from an EMBL/GenBank/DDBJ whole genome shotgun (WGS) entry which is preliminary data.</text>
</comment>
<dbReference type="EMBL" id="BAABEO010000002">
    <property type="protein sequence ID" value="GAA3666987.1"/>
    <property type="molecule type" value="Genomic_DNA"/>
</dbReference>
<gene>
    <name evidence="9" type="ORF">GCM10023081_02260</name>
</gene>
<dbReference type="InterPro" id="IPR045621">
    <property type="entry name" value="BPD_transp_1_N"/>
</dbReference>
<feature type="transmembrane region" description="Helical" evidence="7">
    <location>
        <begin position="133"/>
        <end position="161"/>
    </location>
</feature>
<dbReference type="Pfam" id="PF00528">
    <property type="entry name" value="BPD_transp_1"/>
    <property type="match status" value="1"/>
</dbReference>
<evidence type="ECO:0000256" key="4">
    <source>
        <dbReference type="ARBA" id="ARBA00022692"/>
    </source>
</evidence>
<evidence type="ECO:0000313" key="9">
    <source>
        <dbReference type="EMBL" id="GAA3666987.1"/>
    </source>
</evidence>
<name>A0ABP7BPZ3_9MICC</name>
<dbReference type="RefSeq" id="WP_345147827.1">
    <property type="nucleotide sequence ID" value="NZ_BAABEO010000002.1"/>
</dbReference>
<feature type="transmembrane region" description="Helical" evidence="7">
    <location>
        <begin position="280"/>
        <end position="306"/>
    </location>
</feature>
<organism evidence="9 10">
    <name type="scientific">Arthrobacter ginkgonis</name>
    <dbReference type="NCBI Taxonomy" id="1630594"/>
    <lineage>
        <taxon>Bacteria</taxon>
        <taxon>Bacillati</taxon>
        <taxon>Actinomycetota</taxon>
        <taxon>Actinomycetes</taxon>
        <taxon>Micrococcales</taxon>
        <taxon>Micrococcaceae</taxon>
        <taxon>Arthrobacter</taxon>
    </lineage>
</organism>
<keyword evidence="6 7" id="KW-0472">Membrane</keyword>
<evidence type="ECO:0000259" key="8">
    <source>
        <dbReference type="PROSITE" id="PS50928"/>
    </source>
</evidence>
<evidence type="ECO:0000256" key="7">
    <source>
        <dbReference type="RuleBase" id="RU363032"/>
    </source>
</evidence>
<feature type="transmembrane region" description="Helical" evidence="7">
    <location>
        <begin position="99"/>
        <end position="121"/>
    </location>
</feature>
<evidence type="ECO:0000256" key="3">
    <source>
        <dbReference type="ARBA" id="ARBA00022475"/>
    </source>
</evidence>
<dbReference type="InterPro" id="IPR035906">
    <property type="entry name" value="MetI-like_sf"/>
</dbReference>
<dbReference type="PANTHER" id="PTHR43163:SF6">
    <property type="entry name" value="DIPEPTIDE TRANSPORT SYSTEM PERMEASE PROTEIN DPPB-RELATED"/>
    <property type="match status" value="1"/>
</dbReference>
<comment type="similarity">
    <text evidence="7">Belongs to the binding-protein-dependent transport system permease family.</text>
</comment>
<dbReference type="Proteomes" id="UP001500752">
    <property type="component" value="Unassembled WGS sequence"/>
</dbReference>
<evidence type="ECO:0000256" key="2">
    <source>
        <dbReference type="ARBA" id="ARBA00022448"/>
    </source>
</evidence>
<keyword evidence="10" id="KW-1185">Reference proteome</keyword>
<evidence type="ECO:0000256" key="5">
    <source>
        <dbReference type="ARBA" id="ARBA00022989"/>
    </source>
</evidence>